<evidence type="ECO:0000313" key="6">
    <source>
        <dbReference type="Proteomes" id="UP000095282"/>
    </source>
</evidence>
<dbReference type="Gene3D" id="2.40.50.140">
    <property type="entry name" value="Nucleic acid-binding proteins"/>
    <property type="match status" value="1"/>
</dbReference>
<dbReference type="Proteomes" id="UP000095282">
    <property type="component" value="Unplaced"/>
</dbReference>
<dbReference type="SUPFAM" id="SSF50249">
    <property type="entry name" value="Nucleic acid-binding proteins"/>
    <property type="match status" value="1"/>
</dbReference>
<evidence type="ECO:0000259" key="5">
    <source>
        <dbReference type="PROSITE" id="PS51857"/>
    </source>
</evidence>
<dbReference type="InterPro" id="IPR011129">
    <property type="entry name" value="CSD"/>
</dbReference>
<dbReference type="GO" id="GO:0030880">
    <property type="term" value="C:RNA polymerase complex"/>
    <property type="evidence" value="ECO:0007669"/>
    <property type="project" value="InterPro"/>
</dbReference>
<dbReference type="SMART" id="SM00657">
    <property type="entry name" value="RPOL4c"/>
    <property type="match status" value="1"/>
</dbReference>
<dbReference type="PROSITE" id="PS51857">
    <property type="entry name" value="CSD_2"/>
    <property type="match status" value="1"/>
</dbReference>
<dbReference type="STRING" id="1561998.A0A1I7U5U7"/>
<dbReference type="InterPro" id="IPR012340">
    <property type="entry name" value="NA-bd_OB-fold"/>
</dbReference>
<sequence>MGGGKGVAVDPVTTSATMSDAANVSIAEEALEKSSESSQPMTRLRQAMAKRRCASIVCQLLSISACGKKSKRRNQYSPLDSKERWKWYSVLRRYGFISRNDGEKDVFVHQTAISKSNTEKFYLRTLGDEEEVLFDLVKGKMGQKLRMLLAPKEPTSYRHKLLSRFRTNRKPRHSVDGDVSEQKADSQPKDSTATAEDKKKPKKQRKNRTRKPKAELKEMVTLPIHLQSPTPQIPTPLLALRIRSRAPRSSTKRPHSPKSTVVVLPWVMLDLELSRSMPKFKVNCPYFESNTCDALLTAEVYLLLEHRRVSNETKDEIEEMSEVFIKTLNYARRMSRFKNRETIRAVRAVFSEKHLHKFEVAQIANLCPENAEEAKALVPSLENKIEESELEEVLKDLQSKRTFQ</sequence>
<dbReference type="InterPro" id="IPR005574">
    <property type="entry name" value="Rpb4/RPC9"/>
</dbReference>
<name>A0A1I7U5U7_9PELO</name>
<dbReference type="PANTHER" id="PTHR21297">
    <property type="entry name" value="DNA-DIRECTED RNA POLYMERASE II"/>
    <property type="match status" value="1"/>
</dbReference>
<accession>A0A1I7U5U7</accession>
<dbReference type="InterPro" id="IPR038324">
    <property type="entry name" value="Rpb4/RPC9_sf"/>
</dbReference>
<evidence type="ECO:0000256" key="3">
    <source>
        <dbReference type="ARBA" id="ARBA00025724"/>
    </source>
</evidence>
<dbReference type="PRINTS" id="PR00050">
    <property type="entry name" value="COLDSHOCK"/>
</dbReference>
<reference evidence="7" key="1">
    <citation type="submission" date="2016-11" db="UniProtKB">
        <authorList>
            <consortium name="WormBaseParasite"/>
        </authorList>
    </citation>
    <scope>IDENTIFICATION</scope>
</reference>
<feature type="compositionally biased region" description="Basic residues" evidence="4">
    <location>
        <begin position="162"/>
        <end position="172"/>
    </location>
</feature>
<evidence type="ECO:0000256" key="4">
    <source>
        <dbReference type="SAM" id="MobiDB-lite"/>
    </source>
</evidence>
<feature type="compositionally biased region" description="Basic residues" evidence="4">
    <location>
        <begin position="200"/>
        <end position="211"/>
    </location>
</feature>
<dbReference type="GO" id="GO:0003676">
    <property type="term" value="F:nucleic acid binding"/>
    <property type="evidence" value="ECO:0007669"/>
    <property type="project" value="InterPro"/>
</dbReference>
<organism evidence="6 7">
    <name type="scientific">Caenorhabditis tropicalis</name>
    <dbReference type="NCBI Taxonomy" id="1561998"/>
    <lineage>
        <taxon>Eukaryota</taxon>
        <taxon>Metazoa</taxon>
        <taxon>Ecdysozoa</taxon>
        <taxon>Nematoda</taxon>
        <taxon>Chromadorea</taxon>
        <taxon>Rhabditida</taxon>
        <taxon>Rhabditina</taxon>
        <taxon>Rhabditomorpha</taxon>
        <taxon>Rhabditoidea</taxon>
        <taxon>Rhabditidae</taxon>
        <taxon>Peloderinae</taxon>
        <taxon>Caenorhabditis</taxon>
    </lineage>
</organism>
<dbReference type="SMART" id="SM00357">
    <property type="entry name" value="CSP"/>
    <property type="match status" value="1"/>
</dbReference>
<dbReference type="InterPro" id="IPR045222">
    <property type="entry name" value="Rpb4-like"/>
</dbReference>
<feature type="compositionally biased region" description="Basic and acidic residues" evidence="4">
    <location>
        <begin position="173"/>
        <end position="188"/>
    </location>
</feature>
<dbReference type="InterPro" id="IPR006590">
    <property type="entry name" value="RNA_pol_Rpb4/RPC9_core"/>
</dbReference>
<dbReference type="Pfam" id="PF03874">
    <property type="entry name" value="RNA_pol_Rpb4"/>
    <property type="match status" value="1"/>
</dbReference>
<dbReference type="WBParaSite" id="Csp11.Scaffold629.g15158.t1">
    <property type="protein sequence ID" value="Csp11.Scaffold629.g15158.t1"/>
    <property type="gene ID" value="Csp11.Scaffold629.g15158"/>
</dbReference>
<evidence type="ECO:0000256" key="2">
    <source>
        <dbReference type="ARBA" id="ARBA00023242"/>
    </source>
</evidence>
<feature type="region of interest" description="Disordered" evidence="4">
    <location>
        <begin position="162"/>
        <end position="216"/>
    </location>
</feature>
<dbReference type="eggNOG" id="KOG2351">
    <property type="taxonomic scope" value="Eukaryota"/>
</dbReference>
<proteinExistence type="inferred from homology"/>
<dbReference type="Gene3D" id="1.20.1250.40">
    <property type="match status" value="1"/>
</dbReference>
<feature type="domain" description="CSD" evidence="5">
    <location>
        <begin position="80"/>
        <end position="147"/>
    </location>
</feature>
<dbReference type="eggNOG" id="KOG3070">
    <property type="taxonomic scope" value="Eukaryota"/>
</dbReference>
<dbReference type="GO" id="GO:0000166">
    <property type="term" value="F:nucleotide binding"/>
    <property type="evidence" value="ECO:0007669"/>
    <property type="project" value="InterPro"/>
</dbReference>
<keyword evidence="6" id="KW-1185">Reference proteome</keyword>
<comment type="subcellular location">
    <subcellularLocation>
        <location evidence="1">Nucleus</location>
    </subcellularLocation>
</comment>
<dbReference type="InterPro" id="IPR002059">
    <property type="entry name" value="CSP_DNA-bd"/>
</dbReference>
<dbReference type="InterPro" id="IPR019844">
    <property type="entry name" value="CSD_CS"/>
</dbReference>
<keyword evidence="2" id="KW-0539">Nucleus</keyword>
<dbReference type="AlphaFoldDB" id="A0A1I7U5U7"/>
<dbReference type="CDD" id="cd04458">
    <property type="entry name" value="CSP_CDS"/>
    <property type="match status" value="1"/>
</dbReference>
<dbReference type="GO" id="GO:0006352">
    <property type="term" value="P:DNA-templated transcription initiation"/>
    <property type="evidence" value="ECO:0007669"/>
    <property type="project" value="InterPro"/>
</dbReference>
<evidence type="ECO:0000313" key="7">
    <source>
        <dbReference type="WBParaSite" id="Csp11.Scaffold629.g15158.t1"/>
    </source>
</evidence>
<protein>
    <submittedName>
        <fullName evidence="7">CSD_1 domain-containing protein</fullName>
    </submittedName>
</protein>
<dbReference type="GO" id="GO:0005634">
    <property type="term" value="C:nucleus"/>
    <property type="evidence" value="ECO:0007669"/>
    <property type="project" value="UniProtKB-SubCell"/>
</dbReference>
<dbReference type="SUPFAM" id="SSF47819">
    <property type="entry name" value="HRDC-like"/>
    <property type="match status" value="1"/>
</dbReference>
<dbReference type="FunFam" id="1.20.1250.40:FF:000010">
    <property type="entry name" value="RNA Polymerase II (B) subunit"/>
    <property type="match status" value="1"/>
</dbReference>
<dbReference type="InterPro" id="IPR010997">
    <property type="entry name" value="HRDC-like_sf"/>
</dbReference>
<dbReference type="Pfam" id="PF00313">
    <property type="entry name" value="CSD"/>
    <property type="match status" value="1"/>
</dbReference>
<dbReference type="PROSITE" id="PS00352">
    <property type="entry name" value="CSD_1"/>
    <property type="match status" value="1"/>
</dbReference>
<comment type="similarity">
    <text evidence="3">Belongs to the eukaryotic RPB4 RNA polymerase subunit family.</text>
</comment>
<evidence type="ECO:0000256" key="1">
    <source>
        <dbReference type="ARBA" id="ARBA00004123"/>
    </source>
</evidence>